<protein>
    <submittedName>
        <fullName evidence="1">Uncharacterized protein</fullName>
    </submittedName>
</protein>
<proteinExistence type="predicted"/>
<dbReference type="Proteomes" id="UP000195607">
    <property type="component" value="Chromosome I"/>
</dbReference>
<dbReference type="EMBL" id="LT671858">
    <property type="protein sequence ID" value="SIM49223.1"/>
    <property type="molecule type" value="Genomic_DNA"/>
</dbReference>
<name>A0A1N5TL71_9ARCH</name>
<dbReference type="GeneID" id="55589062"/>
<evidence type="ECO:0000313" key="1">
    <source>
        <dbReference type="EMBL" id="SIM49223.1"/>
    </source>
</evidence>
<organism evidence="1 2">
    <name type="scientific">Cuniculiplasma divulgatum</name>
    <dbReference type="NCBI Taxonomy" id="1673428"/>
    <lineage>
        <taxon>Archaea</taxon>
        <taxon>Methanobacteriati</taxon>
        <taxon>Thermoplasmatota</taxon>
        <taxon>Thermoplasmata</taxon>
        <taxon>Thermoplasmatales</taxon>
        <taxon>Cuniculiplasmataceae</taxon>
        <taxon>Cuniculiplasma</taxon>
    </lineage>
</organism>
<dbReference type="RefSeq" id="WP_172399383.1">
    <property type="nucleotide sequence ID" value="NZ_LT671858.1"/>
</dbReference>
<sequence length="54" mass="6185">MTTINLAPLKQKALNFPEPVKSLILSEPDMIDAQDFISKLGTWLKLVNMEERQK</sequence>
<dbReference type="AlphaFoldDB" id="A0A1N5TL71"/>
<accession>A0A1N5TL71</accession>
<reference evidence="1 2" key="1">
    <citation type="submission" date="2016-04" db="EMBL/GenBank/DDBJ databases">
        <authorList>
            <person name="Evans L.H."/>
            <person name="Alamgir A."/>
            <person name="Owens N."/>
            <person name="Weber N.D."/>
            <person name="Virtaneva K."/>
            <person name="Barbian K."/>
            <person name="Babar A."/>
            <person name="Rosenke K."/>
        </authorList>
    </citation>
    <scope>NUCLEOTIDE SEQUENCE [LARGE SCALE GENOMIC DNA]</scope>
    <source>
        <strain evidence="2">S5(T) (JCM 30642 \VKM B-2941)</strain>
    </source>
</reference>
<gene>
    <name evidence="1" type="ORF">CSP5_0613</name>
</gene>
<evidence type="ECO:0000313" key="2">
    <source>
        <dbReference type="Proteomes" id="UP000195607"/>
    </source>
</evidence>